<evidence type="ECO:0000313" key="11">
    <source>
        <dbReference type="Proteomes" id="UP000583929"/>
    </source>
</evidence>
<evidence type="ECO:0000256" key="1">
    <source>
        <dbReference type="ARBA" id="ARBA00004651"/>
    </source>
</evidence>
<dbReference type="GO" id="GO:0005886">
    <property type="term" value="C:plasma membrane"/>
    <property type="evidence" value="ECO:0007669"/>
    <property type="project" value="UniProtKB-SubCell"/>
</dbReference>
<keyword evidence="6 8" id="KW-1133">Transmembrane helix</keyword>
<comment type="caution">
    <text evidence="10">The sequence shown here is derived from an EMBL/GenBank/DDBJ whole genome shotgun (WGS) entry which is preliminary data.</text>
</comment>
<proteinExistence type="inferred from homology"/>
<dbReference type="Pfam" id="PF04535">
    <property type="entry name" value="CASP_dom"/>
    <property type="match status" value="1"/>
</dbReference>
<evidence type="ECO:0000259" key="9">
    <source>
        <dbReference type="Pfam" id="PF04535"/>
    </source>
</evidence>
<comment type="similarity">
    <text evidence="2 8">Belongs to the Casparian strip membrane proteins (CASP) family.</text>
</comment>
<sequence>LFRYTFPLISHPLFFSFPSHYSHAPSELSHGIHPISPVTSISSPHDSNLSSPPLLLFLLSLPCDLLNSRQRVTVRRRRRRRHSNVTTITTTTRLPFTPHSPYKSSVDSTGSYSSFVSPLSSSPVLPPSSCLLTPTAPLTGTISMLSGRFVFAANAIVALYSLFEMVVSVWEISWGLTIFPEALQVWFDFSHDQVFAYLLMSAQSAGTALARVLKEDQATCNTSSWFCMQADISIALGFAGFLFLGFSSLLSGFRVACLIINGSRFHL</sequence>
<dbReference type="PANTHER" id="PTHR33573:SF56">
    <property type="entry name" value="CASP-LIKE PROTEIN 4C1"/>
    <property type="match status" value="1"/>
</dbReference>
<dbReference type="InterPro" id="IPR006702">
    <property type="entry name" value="CASP_dom"/>
</dbReference>
<organism evidence="10 11">
    <name type="scientific">Cannabis sativa</name>
    <name type="common">Hemp</name>
    <name type="synonym">Marijuana</name>
    <dbReference type="NCBI Taxonomy" id="3483"/>
    <lineage>
        <taxon>Eukaryota</taxon>
        <taxon>Viridiplantae</taxon>
        <taxon>Streptophyta</taxon>
        <taxon>Embryophyta</taxon>
        <taxon>Tracheophyta</taxon>
        <taxon>Spermatophyta</taxon>
        <taxon>Magnoliopsida</taxon>
        <taxon>eudicotyledons</taxon>
        <taxon>Gunneridae</taxon>
        <taxon>Pentapetalae</taxon>
        <taxon>rosids</taxon>
        <taxon>fabids</taxon>
        <taxon>Rosales</taxon>
        <taxon>Cannabaceae</taxon>
        <taxon>Cannabis</taxon>
    </lineage>
</organism>
<comment type="subcellular location">
    <subcellularLocation>
        <location evidence="1 8">Cell membrane</location>
        <topology evidence="1 8">Multi-pass membrane protein</topology>
    </subcellularLocation>
</comment>
<comment type="caution">
    <text evidence="8">Lacks conserved residue(s) required for the propagation of feature annotation.</text>
</comment>
<evidence type="ECO:0000313" key="10">
    <source>
        <dbReference type="EMBL" id="KAF4351234.1"/>
    </source>
</evidence>
<feature type="non-terminal residue" evidence="10">
    <location>
        <position position="1"/>
    </location>
</feature>
<reference evidence="10 11" key="1">
    <citation type="journal article" date="2020" name="bioRxiv">
        <title>Sequence and annotation of 42 cannabis genomes reveals extensive copy number variation in cannabinoid synthesis and pathogen resistance genes.</title>
        <authorList>
            <person name="Mckernan K.J."/>
            <person name="Helbert Y."/>
            <person name="Kane L.T."/>
            <person name="Ebling H."/>
            <person name="Zhang L."/>
            <person name="Liu B."/>
            <person name="Eaton Z."/>
            <person name="Mclaughlin S."/>
            <person name="Kingan S."/>
            <person name="Baybayan P."/>
            <person name="Concepcion G."/>
            <person name="Jordan M."/>
            <person name="Riva A."/>
            <person name="Barbazuk W."/>
            <person name="Harkins T."/>
        </authorList>
    </citation>
    <scope>NUCLEOTIDE SEQUENCE [LARGE SCALE GENOMIC DNA]</scope>
    <source>
        <strain evidence="11">cv. Jamaican Lion 4</strain>
        <tissue evidence="10">Leaf</tissue>
    </source>
</reference>
<name>A0A7J6DYP9_CANSA</name>
<keyword evidence="4 8" id="KW-1003">Cell membrane</keyword>
<protein>
    <recommendedName>
        <fullName evidence="8">CASP-like protein</fullName>
    </recommendedName>
</protein>
<evidence type="ECO:0000256" key="3">
    <source>
        <dbReference type="ARBA" id="ARBA00011489"/>
    </source>
</evidence>
<comment type="subunit">
    <text evidence="3 8">Homodimer and heterodimers.</text>
</comment>
<feature type="transmembrane region" description="Helical" evidence="8">
    <location>
        <begin position="194"/>
        <end position="213"/>
    </location>
</feature>
<evidence type="ECO:0000256" key="4">
    <source>
        <dbReference type="ARBA" id="ARBA00022475"/>
    </source>
</evidence>
<dbReference type="Proteomes" id="UP000583929">
    <property type="component" value="Unassembled WGS sequence"/>
</dbReference>
<feature type="domain" description="Casparian strip membrane protein" evidence="9">
    <location>
        <begin position="148"/>
        <end position="243"/>
    </location>
</feature>
<dbReference type="PANTHER" id="PTHR33573">
    <property type="entry name" value="CASP-LIKE PROTEIN 4A4"/>
    <property type="match status" value="1"/>
</dbReference>
<keyword evidence="5 8" id="KW-0812">Transmembrane</keyword>
<dbReference type="AlphaFoldDB" id="A0A7J6DYP9"/>
<evidence type="ECO:0000256" key="2">
    <source>
        <dbReference type="ARBA" id="ARBA00007651"/>
    </source>
</evidence>
<dbReference type="EMBL" id="JAATIQ010000563">
    <property type="protein sequence ID" value="KAF4351234.1"/>
    <property type="molecule type" value="Genomic_DNA"/>
</dbReference>
<evidence type="ECO:0000256" key="5">
    <source>
        <dbReference type="ARBA" id="ARBA00022692"/>
    </source>
</evidence>
<evidence type="ECO:0000256" key="6">
    <source>
        <dbReference type="ARBA" id="ARBA00022989"/>
    </source>
</evidence>
<feature type="transmembrane region" description="Helical" evidence="8">
    <location>
        <begin position="149"/>
        <end position="174"/>
    </location>
</feature>
<gene>
    <name evidence="10" type="ORF">G4B88_019336</name>
</gene>
<keyword evidence="11" id="KW-1185">Reference proteome</keyword>
<evidence type="ECO:0000256" key="7">
    <source>
        <dbReference type="ARBA" id="ARBA00023136"/>
    </source>
</evidence>
<accession>A0A7J6DYP9</accession>
<evidence type="ECO:0000256" key="8">
    <source>
        <dbReference type="RuleBase" id="RU361233"/>
    </source>
</evidence>
<feature type="transmembrane region" description="Helical" evidence="8">
    <location>
        <begin position="234"/>
        <end position="261"/>
    </location>
</feature>
<keyword evidence="7 8" id="KW-0472">Membrane</keyword>